<feature type="compositionally biased region" description="Basic and acidic residues" evidence="1">
    <location>
        <begin position="24"/>
        <end position="37"/>
    </location>
</feature>
<keyword evidence="4" id="KW-1185">Reference proteome</keyword>
<dbReference type="OrthoDB" id="2405412at2759"/>
<evidence type="ECO:0000259" key="2">
    <source>
        <dbReference type="Pfam" id="PF24419"/>
    </source>
</evidence>
<gene>
    <name evidence="3" type="ORF">AWC38_SpisGene5797</name>
</gene>
<feature type="region of interest" description="Disordered" evidence="1">
    <location>
        <begin position="1"/>
        <end position="81"/>
    </location>
</feature>
<dbReference type="EMBL" id="LSMT01000065">
    <property type="protein sequence ID" value="PFX29477.1"/>
    <property type="molecule type" value="Genomic_DNA"/>
</dbReference>
<sequence length="308" mass="33738">MPKAGRKRRLTQNSTEKKVKTKRVGKDCDPTDGEAKVRTKRVRKDSDPTEEMVKTKRVRKDTEPSISKSSGSSNKLEEEEESQDACTTLTLKSILSLSDDLENACLLFLSKGQGVCLKGMASVKVLIGVVNIFGSNIGPDDEAVQVFSPSSSSLISLCELNDAKITLEAKKRILKGTLQKQSSDFIQKTIKRAKKAAAVILISSLQTVETSFVSSCQHYEEIFNPELDKGYSLSSTELALKKRTAALGFILLNPESRCNVLMIPEEWKLIASSLQSADEGVPGEGDLLNVGYVRALHKLFNLLKPSGK</sequence>
<protein>
    <recommendedName>
        <fullName evidence="2">NOL9 N-terminal domain-containing protein</fullName>
    </recommendedName>
</protein>
<feature type="compositionally biased region" description="Basic residues" evidence="1">
    <location>
        <begin position="1"/>
        <end position="10"/>
    </location>
</feature>
<feature type="domain" description="NOL9 N-terminal" evidence="2">
    <location>
        <begin position="101"/>
        <end position="242"/>
    </location>
</feature>
<reference evidence="4" key="1">
    <citation type="journal article" date="2017" name="bioRxiv">
        <title>Comparative analysis of the genomes of Stylophora pistillata and Acropora digitifera provides evidence for extensive differences between species of corals.</title>
        <authorList>
            <person name="Voolstra C.R."/>
            <person name="Li Y."/>
            <person name="Liew Y.J."/>
            <person name="Baumgarten S."/>
            <person name="Zoccola D."/>
            <person name="Flot J.-F."/>
            <person name="Tambutte S."/>
            <person name="Allemand D."/>
            <person name="Aranda M."/>
        </authorList>
    </citation>
    <scope>NUCLEOTIDE SEQUENCE [LARGE SCALE GENOMIC DNA]</scope>
</reference>
<feature type="compositionally biased region" description="Basic and acidic residues" evidence="1">
    <location>
        <begin position="44"/>
        <end position="54"/>
    </location>
</feature>
<name>A0A2B4SLT5_STYPI</name>
<dbReference type="AlphaFoldDB" id="A0A2B4SLT5"/>
<proteinExistence type="predicted"/>
<organism evidence="3 4">
    <name type="scientific">Stylophora pistillata</name>
    <name type="common">Smooth cauliflower coral</name>
    <dbReference type="NCBI Taxonomy" id="50429"/>
    <lineage>
        <taxon>Eukaryota</taxon>
        <taxon>Metazoa</taxon>
        <taxon>Cnidaria</taxon>
        <taxon>Anthozoa</taxon>
        <taxon>Hexacorallia</taxon>
        <taxon>Scleractinia</taxon>
        <taxon>Astrocoeniina</taxon>
        <taxon>Pocilloporidae</taxon>
        <taxon>Stylophora</taxon>
    </lineage>
</organism>
<evidence type="ECO:0000313" key="4">
    <source>
        <dbReference type="Proteomes" id="UP000225706"/>
    </source>
</evidence>
<feature type="compositionally biased region" description="Low complexity" evidence="1">
    <location>
        <begin position="64"/>
        <end position="74"/>
    </location>
</feature>
<evidence type="ECO:0000256" key="1">
    <source>
        <dbReference type="SAM" id="MobiDB-lite"/>
    </source>
</evidence>
<dbReference type="Proteomes" id="UP000225706">
    <property type="component" value="Unassembled WGS sequence"/>
</dbReference>
<accession>A0A2B4SLT5</accession>
<evidence type="ECO:0000313" key="3">
    <source>
        <dbReference type="EMBL" id="PFX29477.1"/>
    </source>
</evidence>
<dbReference type="InterPro" id="IPR057573">
    <property type="entry name" value="NOL9_N"/>
</dbReference>
<comment type="caution">
    <text evidence="3">The sequence shown here is derived from an EMBL/GenBank/DDBJ whole genome shotgun (WGS) entry which is preliminary data.</text>
</comment>
<dbReference type="Pfam" id="PF24419">
    <property type="entry name" value="Cupin_NOL9"/>
    <property type="match status" value="1"/>
</dbReference>